<feature type="compositionally biased region" description="Polar residues" evidence="1">
    <location>
        <begin position="145"/>
        <end position="163"/>
    </location>
</feature>
<keyword evidence="3" id="KW-1185">Reference proteome</keyword>
<feature type="compositionally biased region" description="Acidic residues" evidence="1">
    <location>
        <begin position="237"/>
        <end position="247"/>
    </location>
</feature>
<dbReference type="EMBL" id="JBCGBO010000007">
    <property type="protein sequence ID" value="KAK9187285.1"/>
    <property type="molecule type" value="Genomic_DNA"/>
</dbReference>
<proteinExistence type="predicted"/>
<dbReference type="PANTHER" id="PTHR36374">
    <property type="entry name" value="OS01G0969000 PROTEIN"/>
    <property type="match status" value="1"/>
</dbReference>
<accession>A0AAP0LX83</accession>
<name>A0AAP0LX83_9ROSI</name>
<feature type="region of interest" description="Disordered" evidence="1">
    <location>
        <begin position="221"/>
        <end position="247"/>
    </location>
</feature>
<evidence type="ECO:0000256" key="1">
    <source>
        <dbReference type="SAM" id="MobiDB-lite"/>
    </source>
</evidence>
<gene>
    <name evidence="2" type="ORF">WN944_018677</name>
</gene>
<feature type="region of interest" description="Disordered" evidence="1">
    <location>
        <begin position="144"/>
        <end position="173"/>
    </location>
</feature>
<dbReference type="AlphaFoldDB" id="A0AAP0LX83"/>
<evidence type="ECO:0000313" key="2">
    <source>
        <dbReference type="EMBL" id="KAK9187285.1"/>
    </source>
</evidence>
<protein>
    <submittedName>
        <fullName evidence="2">Uncharacterized protein</fullName>
    </submittedName>
</protein>
<feature type="region of interest" description="Disordered" evidence="1">
    <location>
        <begin position="36"/>
        <end position="84"/>
    </location>
</feature>
<dbReference type="GO" id="GO:0009507">
    <property type="term" value="C:chloroplast"/>
    <property type="evidence" value="ECO:0007669"/>
    <property type="project" value="TreeGrafter"/>
</dbReference>
<comment type="caution">
    <text evidence="2">The sequence shown here is derived from an EMBL/GenBank/DDBJ whole genome shotgun (WGS) entry which is preliminary data.</text>
</comment>
<dbReference type="PANTHER" id="PTHR36374:SF1">
    <property type="entry name" value="OS01G0969000 PROTEIN"/>
    <property type="match status" value="1"/>
</dbReference>
<organism evidence="2 3">
    <name type="scientific">Citrus x changshan-huyou</name>
    <dbReference type="NCBI Taxonomy" id="2935761"/>
    <lineage>
        <taxon>Eukaryota</taxon>
        <taxon>Viridiplantae</taxon>
        <taxon>Streptophyta</taxon>
        <taxon>Embryophyta</taxon>
        <taxon>Tracheophyta</taxon>
        <taxon>Spermatophyta</taxon>
        <taxon>Magnoliopsida</taxon>
        <taxon>eudicotyledons</taxon>
        <taxon>Gunneridae</taxon>
        <taxon>Pentapetalae</taxon>
        <taxon>rosids</taxon>
        <taxon>malvids</taxon>
        <taxon>Sapindales</taxon>
        <taxon>Rutaceae</taxon>
        <taxon>Aurantioideae</taxon>
        <taxon>Citrus</taxon>
    </lineage>
</organism>
<dbReference type="Proteomes" id="UP001428341">
    <property type="component" value="Unassembled WGS sequence"/>
</dbReference>
<feature type="compositionally biased region" description="Basic and acidic residues" evidence="1">
    <location>
        <begin position="221"/>
        <end position="234"/>
    </location>
</feature>
<evidence type="ECO:0000313" key="3">
    <source>
        <dbReference type="Proteomes" id="UP001428341"/>
    </source>
</evidence>
<sequence>MAAQDTQIESENKDSKEPKNLFAHFTNLLFSAPIFNNKQERNKSEGEEREAAEASRKREVVKFSDPKPIAPPPMKLEVEDSEQNPAARYLSSTVVMAENTEIASSPRKQENKSILSLLPKFQLNLPFFFNQQPKKAEETVVSKGTAKTSTVSEADDGNASSVKPSLARFPDATRPILPPPIELEAEEPAGRTSNPVVLWQVYALGGFLVMRWIWARWQERKERSGKKDSDDKNESSPADEDDSFHSA</sequence>
<reference evidence="2 3" key="1">
    <citation type="submission" date="2024-05" db="EMBL/GenBank/DDBJ databases">
        <title>Haplotype-resolved chromosome-level genome assembly of Huyou (Citrus changshanensis).</title>
        <authorList>
            <person name="Miao C."/>
            <person name="Chen W."/>
            <person name="Wu Y."/>
            <person name="Wang L."/>
            <person name="Zhao S."/>
            <person name="Grierson D."/>
            <person name="Xu C."/>
            <person name="Chen K."/>
        </authorList>
    </citation>
    <scope>NUCLEOTIDE SEQUENCE [LARGE SCALE GENOMIC DNA]</scope>
    <source>
        <strain evidence="2">01-14</strain>
        <tissue evidence="2">Leaf</tissue>
    </source>
</reference>
<feature type="compositionally biased region" description="Basic and acidic residues" evidence="1">
    <location>
        <begin position="38"/>
        <end position="65"/>
    </location>
</feature>